<protein>
    <submittedName>
        <fullName evidence="1">Uncharacterized protein</fullName>
    </submittedName>
</protein>
<dbReference type="Proteomes" id="UP001066276">
    <property type="component" value="Chromosome 6"/>
</dbReference>
<evidence type="ECO:0000313" key="2">
    <source>
        <dbReference type="EMBL" id="KAJ1140194.1"/>
    </source>
</evidence>
<reference evidence="1" key="1">
    <citation type="journal article" date="2022" name="bioRxiv">
        <title>Sequencing and chromosome-scale assembly of the giantPleurodeles waltlgenome.</title>
        <authorList>
            <person name="Brown T."/>
            <person name="Elewa A."/>
            <person name="Iarovenko S."/>
            <person name="Subramanian E."/>
            <person name="Araus A.J."/>
            <person name="Petzold A."/>
            <person name="Susuki M."/>
            <person name="Suzuki K.-i.T."/>
            <person name="Hayashi T."/>
            <person name="Toyoda A."/>
            <person name="Oliveira C."/>
            <person name="Osipova E."/>
            <person name="Leigh N.D."/>
            <person name="Simon A."/>
            <person name="Yun M.H."/>
        </authorList>
    </citation>
    <scope>NUCLEOTIDE SEQUENCE</scope>
    <source>
        <strain evidence="1">20211129_DDA</strain>
        <tissue evidence="1">Liver</tissue>
    </source>
</reference>
<evidence type="ECO:0000313" key="1">
    <source>
        <dbReference type="EMBL" id="KAJ1140193.1"/>
    </source>
</evidence>
<proteinExistence type="predicted"/>
<comment type="caution">
    <text evidence="1">The sequence shown here is derived from an EMBL/GenBank/DDBJ whole genome shotgun (WGS) entry which is preliminary data.</text>
</comment>
<evidence type="ECO:0000313" key="3">
    <source>
        <dbReference type="Proteomes" id="UP001066276"/>
    </source>
</evidence>
<dbReference type="EMBL" id="JANPWB010000010">
    <property type="protein sequence ID" value="KAJ1140194.1"/>
    <property type="molecule type" value="Genomic_DNA"/>
</dbReference>
<accession>A0AAV7QNW9</accession>
<gene>
    <name evidence="1" type="ORF">NDU88_006551</name>
    <name evidence="2" type="ORF">NDU88_006552</name>
</gene>
<keyword evidence="3" id="KW-1185">Reference proteome</keyword>
<organism evidence="1 3">
    <name type="scientific">Pleurodeles waltl</name>
    <name type="common">Iberian ribbed newt</name>
    <dbReference type="NCBI Taxonomy" id="8319"/>
    <lineage>
        <taxon>Eukaryota</taxon>
        <taxon>Metazoa</taxon>
        <taxon>Chordata</taxon>
        <taxon>Craniata</taxon>
        <taxon>Vertebrata</taxon>
        <taxon>Euteleostomi</taxon>
        <taxon>Amphibia</taxon>
        <taxon>Batrachia</taxon>
        <taxon>Caudata</taxon>
        <taxon>Salamandroidea</taxon>
        <taxon>Salamandridae</taxon>
        <taxon>Pleurodelinae</taxon>
        <taxon>Pleurodeles</taxon>
    </lineage>
</organism>
<name>A0AAV7QNW9_PLEWA</name>
<sequence>MPTTAYFSAAAPNSIKMASAPHATGYETPAGTNGLSLSGPKAPHAFLLWVSPVPSPTRGSSSQTARALLLLPTPSSVQAPCGTQYSYLQYRMNVLGAYGHLMESLYLTADYWLNWAPV</sequence>
<dbReference type="EMBL" id="JANPWB010000010">
    <property type="protein sequence ID" value="KAJ1140193.1"/>
    <property type="molecule type" value="Genomic_DNA"/>
</dbReference>
<dbReference type="AlphaFoldDB" id="A0AAV7QNW9"/>